<name>A0A0A1DL05_NOCSI</name>
<dbReference type="STRING" id="2045.KR76_16725"/>
<dbReference type="GeneID" id="96610471"/>
<keyword evidence="2" id="KW-1185">Reference proteome</keyword>
<dbReference type="Proteomes" id="UP000030300">
    <property type="component" value="Chromosome"/>
</dbReference>
<dbReference type="RefSeq" id="WP_038679817.1">
    <property type="nucleotide sequence ID" value="NZ_BJMC01000027.1"/>
</dbReference>
<dbReference type="InterPro" id="IPR021145">
    <property type="entry name" value="Portal_protein_SPP1_Gp6-like"/>
</dbReference>
<protein>
    <submittedName>
        <fullName evidence="1">Phage portal protein</fullName>
    </submittedName>
</protein>
<dbReference type="KEGG" id="psim:KR76_16725"/>
<evidence type="ECO:0000313" key="2">
    <source>
        <dbReference type="Proteomes" id="UP000030300"/>
    </source>
</evidence>
<dbReference type="AlphaFoldDB" id="A0A0A1DL05"/>
<dbReference type="EMBL" id="CP009896">
    <property type="protein sequence ID" value="AIY17994.1"/>
    <property type="molecule type" value="Genomic_DNA"/>
</dbReference>
<accession>A0A0A1DL05</accession>
<gene>
    <name evidence="1" type="ORF">KR76_16725</name>
</gene>
<organism evidence="1 2">
    <name type="scientific">Nocardioides simplex</name>
    <name type="common">Arthrobacter simplex</name>
    <dbReference type="NCBI Taxonomy" id="2045"/>
    <lineage>
        <taxon>Bacteria</taxon>
        <taxon>Bacillati</taxon>
        <taxon>Actinomycetota</taxon>
        <taxon>Actinomycetes</taxon>
        <taxon>Propionibacteriales</taxon>
        <taxon>Nocardioidaceae</taxon>
        <taxon>Pimelobacter</taxon>
    </lineage>
</organism>
<proteinExistence type="predicted"/>
<dbReference type="HOGENOM" id="CLU_037838_3_0_11"/>
<evidence type="ECO:0000313" key="1">
    <source>
        <dbReference type="EMBL" id="AIY17994.1"/>
    </source>
</evidence>
<dbReference type="OrthoDB" id="1780383at2"/>
<sequence length="462" mass="51668">MAEPGTPDWWLDRLYKKLRERQPTIKTWNAWYTGAHPAPQGYADAEELFQRLLETVGLNMLGVVSDAPLARMRIAGFKVDGKPNDDIWDVWQANNFDRGSRLVRHEKHSLSEAYVMVDPNSGVPKMTPEHPEQCIVEYAPGSSRTRVAGLKVWLDETAVGGPLIMAFLDLGSEGVFTYAAKTRVYATQARSALSMKPSWELQERGTGTNSLGEVALVPFPNRSRMLDAPVPEWHRALPAQKRLNKSLLDRMAMQDQGAFKAMWATGLKIPRDPVTKEPVEGFVKAVNRMFVNENPEGKYGQLQAEDIKQMLDAVRDDVIDCAVLVPTSADSIMGKLVNVAADGLKLAQSSEVSRTRDRMAEEDDSWEDVNRLVLKAAGKSVPNMNRMSTEWRNPEFVTDTEQANAAKVAISAGMPEEVAWERYFNADGDDVKDWAEKRQRQLLDPITAAVADQVRRDAADRN</sequence>
<reference evidence="1 2" key="1">
    <citation type="journal article" date="2015" name="Genome Announc.">
        <title>Complete Genome Sequence of Steroid-Transforming Nocardioides simplex VKM Ac-2033D.</title>
        <authorList>
            <person name="Shtratnikova V.Y."/>
            <person name="Schelkunov M.I."/>
            <person name="Pekov Y.A."/>
            <person name="Fokina V.V."/>
            <person name="Logacheva M.D."/>
            <person name="Sokolov S.L."/>
            <person name="Bragin E.Y."/>
            <person name="Ashapkin V.V."/>
            <person name="Donova M.V."/>
        </authorList>
    </citation>
    <scope>NUCLEOTIDE SEQUENCE [LARGE SCALE GENOMIC DNA]</scope>
    <source>
        <strain evidence="1 2">VKM Ac-2033D</strain>
    </source>
</reference>
<dbReference type="eggNOG" id="ENOG502Z7TR">
    <property type="taxonomic scope" value="Bacteria"/>
</dbReference>
<dbReference type="Pfam" id="PF05133">
    <property type="entry name" value="SPP1_portal"/>
    <property type="match status" value="1"/>
</dbReference>